<keyword evidence="8" id="KW-0968">Cytoplasmic vesicle</keyword>
<dbReference type="GO" id="GO:0006900">
    <property type="term" value="P:vesicle budding from membrane"/>
    <property type="evidence" value="ECO:0007669"/>
    <property type="project" value="TreeGrafter"/>
</dbReference>
<dbReference type="Proteomes" id="UP001058974">
    <property type="component" value="Chromosome 7"/>
</dbReference>
<dbReference type="Pfam" id="PF07651">
    <property type="entry name" value="ANTH"/>
    <property type="match status" value="1"/>
</dbReference>
<organism evidence="10 11">
    <name type="scientific">Pisum sativum</name>
    <name type="common">Garden pea</name>
    <name type="synonym">Lathyrus oleraceus</name>
    <dbReference type="NCBI Taxonomy" id="3888"/>
    <lineage>
        <taxon>Eukaryota</taxon>
        <taxon>Viridiplantae</taxon>
        <taxon>Streptophyta</taxon>
        <taxon>Embryophyta</taxon>
        <taxon>Tracheophyta</taxon>
        <taxon>Spermatophyta</taxon>
        <taxon>Magnoliopsida</taxon>
        <taxon>eudicotyledons</taxon>
        <taxon>Gunneridae</taxon>
        <taxon>Pentapetalae</taxon>
        <taxon>rosids</taxon>
        <taxon>fabids</taxon>
        <taxon>Fabales</taxon>
        <taxon>Fabaceae</taxon>
        <taxon>Papilionoideae</taxon>
        <taxon>50 kb inversion clade</taxon>
        <taxon>NPAAA clade</taxon>
        <taxon>Hologalegina</taxon>
        <taxon>IRL clade</taxon>
        <taxon>Fabeae</taxon>
        <taxon>Lathyrus</taxon>
    </lineage>
</organism>
<dbReference type="EMBL" id="JAMSHJ010000007">
    <property type="protein sequence ID" value="KAI5384554.1"/>
    <property type="molecule type" value="Genomic_DNA"/>
</dbReference>
<evidence type="ECO:0000256" key="4">
    <source>
        <dbReference type="ARBA" id="ARBA00022583"/>
    </source>
</evidence>
<keyword evidence="11" id="KW-1185">Reference proteome</keyword>
<dbReference type="FunFam" id="1.25.40.90:FF:000035">
    <property type="entry name" value="Putative clathrin assembly protein At4g40080"/>
    <property type="match status" value="1"/>
</dbReference>
<dbReference type="Gene3D" id="1.25.40.90">
    <property type="match status" value="1"/>
</dbReference>
<evidence type="ECO:0000256" key="2">
    <source>
        <dbReference type="ARBA" id="ARBA00004555"/>
    </source>
</evidence>
<dbReference type="GO" id="GO:0048268">
    <property type="term" value="P:clathrin coat assembly"/>
    <property type="evidence" value="ECO:0007669"/>
    <property type="project" value="InterPro"/>
</dbReference>
<keyword evidence="4" id="KW-0254">Endocytosis</keyword>
<dbReference type="PROSITE" id="PS50942">
    <property type="entry name" value="ENTH"/>
    <property type="match status" value="1"/>
</dbReference>
<dbReference type="GO" id="GO:0005545">
    <property type="term" value="F:1-phosphatidylinositol binding"/>
    <property type="evidence" value="ECO:0007669"/>
    <property type="project" value="TreeGrafter"/>
</dbReference>
<dbReference type="GO" id="GO:0005794">
    <property type="term" value="C:Golgi apparatus"/>
    <property type="evidence" value="ECO:0007669"/>
    <property type="project" value="UniProtKB-SubCell"/>
</dbReference>
<gene>
    <name evidence="10" type="ORF">KIW84_071527</name>
</gene>
<evidence type="ECO:0000259" key="9">
    <source>
        <dbReference type="PROSITE" id="PS50942"/>
    </source>
</evidence>
<evidence type="ECO:0000256" key="7">
    <source>
        <dbReference type="ARBA" id="ARBA00023176"/>
    </source>
</evidence>
<dbReference type="GO" id="GO:0000149">
    <property type="term" value="F:SNARE binding"/>
    <property type="evidence" value="ECO:0007669"/>
    <property type="project" value="TreeGrafter"/>
</dbReference>
<dbReference type="PANTHER" id="PTHR22951">
    <property type="entry name" value="CLATHRIN ASSEMBLY PROTEIN"/>
    <property type="match status" value="1"/>
</dbReference>
<proteinExistence type="predicted"/>
<dbReference type="InterPro" id="IPR045192">
    <property type="entry name" value="AP180-like"/>
</dbReference>
<name>A0A9D4VII7_PEA</name>
<evidence type="ECO:0000313" key="11">
    <source>
        <dbReference type="Proteomes" id="UP001058974"/>
    </source>
</evidence>
<dbReference type="Gramene" id="PSAT_LOCUS32598_t1">
    <property type="protein sequence ID" value="CAL5214374.1"/>
    <property type="gene ID" value="PSAT_LOCUS32598"/>
</dbReference>
<dbReference type="Gramene" id="Psat7g057640.1">
    <property type="protein sequence ID" value="Psat7g057640.1.cds1"/>
    <property type="gene ID" value="Psat7g057640"/>
</dbReference>
<evidence type="ECO:0000256" key="8">
    <source>
        <dbReference type="ARBA" id="ARBA00023329"/>
    </source>
</evidence>
<evidence type="ECO:0000256" key="6">
    <source>
        <dbReference type="ARBA" id="ARBA00023136"/>
    </source>
</evidence>
<evidence type="ECO:0000313" key="10">
    <source>
        <dbReference type="EMBL" id="KAI5384554.1"/>
    </source>
</evidence>
<dbReference type="CDD" id="cd16987">
    <property type="entry name" value="ANTH_N_AP180_plant"/>
    <property type="match status" value="1"/>
</dbReference>
<dbReference type="GO" id="GO:0072583">
    <property type="term" value="P:clathrin-dependent endocytosis"/>
    <property type="evidence" value="ECO:0007669"/>
    <property type="project" value="InterPro"/>
</dbReference>
<keyword evidence="6" id="KW-0472">Membrane</keyword>
<protein>
    <recommendedName>
        <fullName evidence="9">ENTH domain-containing protein</fullName>
    </recommendedName>
</protein>
<dbReference type="GO" id="GO:0032050">
    <property type="term" value="F:clathrin heavy chain binding"/>
    <property type="evidence" value="ECO:0007669"/>
    <property type="project" value="TreeGrafter"/>
</dbReference>
<dbReference type="SMART" id="SM00273">
    <property type="entry name" value="ENTH"/>
    <property type="match status" value="1"/>
</dbReference>
<dbReference type="AlphaFoldDB" id="A0A9D4VII7"/>
<dbReference type="InterPro" id="IPR013809">
    <property type="entry name" value="ENTH"/>
</dbReference>
<reference evidence="10 11" key="1">
    <citation type="journal article" date="2022" name="Nat. Genet.">
        <title>Improved pea reference genome and pan-genome highlight genomic features and evolutionary characteristics.</title>
        <authorList>
            <person name="Yang T."/>
            <person name="Liu R."/>
            <person name="Luo Y."/>
            <person name="Hu S."/>
            <person name="Wang D."/>
            <person name="Wang C."/>
            <person name="Pandey M.K."/>
            <person name="Ge S."/>
            <person name="Xu Q."/>
            <person name="Li N."/>
            <person name="Li G."/>
            <person name="Huang Y."/>
            <person name="Saxena R.K."/>
            <person name="Ji Y."/>
            <person name="Li M."/>
            <person name="Yan X."/>
            <person name="He Y."/>
            <person name="Liu Y."/>
            <person name="Wang X."/>
            <person name="Xiang C."/>
            <person name="Varshney R.K."/>
            <person name="Ding H."/>
            <person name="Gao S."/>
            <person name="Zong X."/>
        </authorList>
    </citation>
    <scope>NUCLEOTIDE SEQUENCE [LARGE SCALE GENOMIC DNA]</scope>
    <source>
        <strain evidence="10 11">cv. Zhongwan 6</strain>
    </source>
</reference>
<keyword evidence="7" id="KW-0168">Coated pit</keyword>
<dbReference type="GO" id="GO:0030136">
    <property type="term" value="C:clathrin-coated vesicle"/>
    <property type="evidence" value="ECO:0007669"/>
    <property type="project" value="UniProtKB-SubCell"/>
</dbReference>
<dbReference type="SUPFAM" id="SSF48464">
    <property type="entry name" value="ENTH/VHS domain"/>
    <property type="match status" value="1"/>
</dbReference>
<feature type="domain" description="ENTH" evidence="9">
    <location>
        <begin position="21"/>
        <end position="159"/>
    </location>
</feature>
<dbReference type="InterPro" id="IPR011417">
    <property type="entry name" value="ANTH_dom"/>
</dbReference>
<dbReference type="InterPro" id="IPR008942">
    <property type="entry name" value="ENTH_VHS"/>
</dbReference>
<keyword evidence="5" id="KW-0333">Golgi apparatus</keyword>
<evidence type="ECO:0000256" key="3">
    <source>
        <dbReference type="ARBA" id="ARBA00004600"/>
    </source>
</evidence>
<dbReference type="GO" id="GO:0005905">
    <property type="term" value="C:clathrin-coated pit"/>
    <property type="evidence" value="ECO:0007669"/>
    <property type="project" value="UniProtKB-SubCell"/>
</dbReference>
<evidence type="ECO:0000256" key="1">
    <source>
        <dbReference type="ARBA" id="ARBA00004132"/>
    </source>
</evidence>
<dbReference type="InterPro" id="IPR048050">
    <property type="entry name" value="ANTH_N_plant"/>
</dbReference>
<accession>A0A9D4VII7</accession>
<dbReference type="Gramene" id="Psat07G0152700-T1">
    <property type="protein sequence ID" value="KAI5384554.1"/>
    <property type="gene ID" value="KIW84_071527"/>
</dbReference>
<sequence>MTKLTVTTLIGIIKDKASQSKAALLSKPTTLSLLRVTTHNSFYPPTHKHISTLLSSTDGSRATASAFLELLMDRLQNTSDAAVALKSLIVVHHIISQGSFILQDQLSVYPYTGGRNYLNLSNFRRNTNPTSWELSSWVRWFAQHIENLLCSSRILGIFFLRNSLSEGEERVSGITNGDLLKEFDSLVTVVEGICKRPDRASDSNEGNKNKNKNKLVDEIVNLVGGDWVVIETVVVVEVREFKERLGCLEFGEAVELVCCLKRLEECRERLVMILELQQGFWEMVRDLKEKVGVEVYKEKGKVQREGRRVRFSESERFSDRVVSSCDFIRFPSGRFL</sequence>
<comment type="caution">
    <text evidence="10">The sequence shown here is derived from an EMBL/GenBank/DDBJ whole genome shotgun (WGS) entry which is preliminary data.</text>
</comment>
<dbReference type="PANTHER" id="PTHR22951:SF81">
    <property type="entry name" value="CLATHRIN ASSEMBLY PROTEIN"/>
    <property type="match status" value="1"/>
</dbReference>
<comment type="subcellular location">
    <subcellularLocation>
        <location evidence="1">Cytoplasmic vesicle</location>
        <location evidence="1">Clathrin-coated vesicle</location>
    </subcellularLocation>
    <subcellularLocation>
        <location evidence="2">Golgi apparatus</location>
    </subcellularLocation>
    <subcellularLocation>
        <location evidence="3">Membrane</location>
        <location evidence="3">Clathrin-coated pit</location>
    </subcellularLocation>
</comment>
<evidence type="ECO:0000256" key="5">
    <source>
        <dbReference type="ARBA" id="ARBA00023034"/>
    </source>
</evidence>
<dbReference type="GO" id="GO:0005546">
    <property type="term" value="F:phosphatidylinositol-4,5-bisphosphate binding"/>
    <property type="evidence" value="ECO:0007669"/>
    <property type="project" value="TreeGrafter"/>
</dbReference>
<dbReference type="OrthoDB" id="44015at2759"/>